<evidence type="ECO:0000256" key="10">
    <source>
        <dbReference type="ARBA" id="ARBA00022840"/>
    </source>
</evidence>
<dbReference type="Proteomes" id="UP000646946">
    <property type="component" value="Unassembled WGS sequence"/>
</dbReference>
<evidence type="ECO:0000256" key="4">
    <source>
        <dbReference type="ARBA" id="ARBA00009685"/>
    </source>
</evidence>
<evidence type="ECO:0000259" key="16">
    <source>
        <dbReference type="Pfam" id="PF02773"/>
    </source>
</evidence>
<dbReference type="InterPro" id="IPR022629">
    <property type="entry name" value="S-AdoMet_synt_central"/>
</dbReference>
<dbReference type="InterPro" id="IPR022631">
    <property type="entry name" value="ADOMET_SYNTHASE_CS"/>
</dbReference>
<evidence type="ECO:0000256" key="11">
    <source>
        <dbReference type="ARBA" id="ARBA00022842"/>
    </source>
</evidence>
<dbReference type="SUPFAM" id="SSF55973">
    <property type="entry name" value="S-adenosylmethionine synthetase"/>
    <property type="match status" value="3"/>
</dbReference>
<evidence type="ECO:0000256" key="5">
    <source>
        <dbReference type="ARBA" id="ARBA00012828"/>
    </source>
</evidence>
<evidence type="ECO:0000256" key="12">
    <source>
        <dbReference type="ARBA" id="ARBA00022958"/>
    </source>
</evidence>
<dbReference type="GO" id="GO:0005524">
    <property type="term" value="F:ATP binding"/>
    <property type="evidence" value="ECO:0007669"/>
    <property type="project" value="UniProtKB-KW"/>
</dbReference>
<keyword evidence="7 17" id="KW-0808">Transferase</keyword>
<comment type="pathway">
    <text evidence="3">Amino-acid biosynthesis; S-adenosyl-L-methionine biosynthesis; S-adenosyl-L-methionine from L-methionine: step 1/1.</text>
</comment>
<comment type="caution">
    <text evidence="17">The sequence shown here is derived from an EMBL/GenBank/DDBJ whole genome shotgun (WGS) entry which is preliminary data.</text>
</comment>
<evidence type="ECO:0000313" key="18">
    <source>
        <dbReference type="Proteomes" id="UP000646946"/>
    </source>
</evidence>
<organism evidence="17 18">
    <name type="scientific">Candidatus Naiadarchaeum limnaeum</name>
    <dbReference type="NCBI Taxonomy" id="2756139"/>
    <lineage>
        <taxon>Archaea</taxon>
        <taxon>Candidatus Undinarchaeota</taxon>
        <taxon>Candidatus Undinarchaeia</taxon>
        <taxon>Candidatus Naiadarchaeales</taxon>
        <taxon>Candidatus Naiadarchaeaceae</taxon>
        <taxon>Candidatus Naiadarchaeum</taxon>
    </lineage>
</organism>
<dbReference type="EMBL" id="DVAB01000042">
    <property type="protein sequence ID" value="HIK00875.1"/>
    <property type="molecule type" value="Genomic_DNA"/>
</dbReference>
<comment type="cofactor">
    <cofactor evidence="1">
        <name>Mg(2+)</name>
        <dbReference type="ChEBI" id="CHEBI:18420"/>
    </cofactor>
</comment>
<name>A0A832X6H6_9ARCH</name>
<dbReference type="Pfam" id="PF02772">
    <property type="entry name" value="S-AdoMet_synt_M"/>
    <property type="match status" value="1"/>
</dbReference>
<keyword evidence="6" id="KW-0554">One-carbon metabolism</keyword>
<dbReference type="HAMAP" id="MF_00086">
    <property type="entry name" value="S_AdoMet_synth1"/>
    <property type="match status" value="1"/>
</dbReference>
<dbReference type="EC" id="2.5.1.6" evidence="5 13"/>
<proteinExistence type="inferred from homology"/>
<gene>
    <name evidence="17" type="ORF">H1016_05060</name>
</gene>
<dbReference type="CDD" id="cd18079">
    <property type="entry name" value="S-AdoMet_synt"/>
    <property type="match status" value="1"/>
</dbReference>
<dbReference type="Pfam" id="PF00438">
    <property type="entry name" value="S-AdoMet_synt_N"/>
    <property type="match status" value="1"/>
</dbReference>
<dbReference type="NCBIfam" id="TIGR01034">
    <property type="entry name" value="metK"/>
    <property type="match status" value="1"/>
</dbReference>
<feature type="domain" description="S-adenosylmethionine synthetase C-terminal" evidence="16">
    <location>
        <begin position="235"/>
        <end position="373"/>
    </location>
</feature>
<dbReference type="UniPathway" id="UPA00315">
    <property type="reaction ID" value="UER00080"/>
</dbReference>
<evidence type="ECO:0000256" key="1">
    <source>
        <dbReference type="ARBA" id="ARBA00001946"/>
    </source>
</evidence>
<dbReference type="InterPro" id="IPR022628">
    <property type="entry name" value="S-AdoMet_synt_N"/>
</dbReference>
<dbReference type="PANTHER" id="PTHR11964">
    <property type="entry name" value="S-ADENOSYLMETHIONINE SYNTHETASE"/>
    <property type="match status" value="1"/>
</dbReference>
<evidence type="ECO:0000256" key="2">
    <source>
        <dbReference type="ARBA" id="ARBA00001958"/>
    </source>
</evidence>
<dbReference type="PROSITE" id="PS00376">
    <property type="entry name" value="ADOMET_SYNTHASE_1"/>
    <property type="match status" value="1"/>
</dbReference>
<dbReference type="InterPro" id="IPR002133">
    <property type="entry name" value="S-AdoMet_synthetase"/>
</dbReference>
<dbReference type="PROSITE" id="PS00377">
    <property type="entry name" value="ADOMET_SYNTHASE_2"/>
    <property type="match status" value="1"/>
</dbReference>
<dbReference type="GO" id="GO:0006556">
    <property type="term" value="P:S-adenosylmethionine biosynthetic process"/>
    <property type="evidence" value="ECO:0007669"/>
    <property type="project" value="UniProtKB-UniRule"/>
</dbReference>
<comment type="similarity">
    <text evidence="4">Belongs to the AdoMet synthase family.</text>
</comment>
<evidence type="ECO:0000313" key="17">
    <source>
        <dbReference type="EMBL" id="HIK00875.1"/>
    </source>
</evidence>
<dbReference type="InterPro" id="IPR022636">
    <property type="entry name" value="S-AdoMet_synthetase_sfam"/>
</dbReference>
<protein>
    <recommendedName>
        <fullName evidence="5 13">Methionine adenosyltransferase</fullName>
        <ecNumber evidence="5 13">2.5.1.6</ecNumber>
    </recommendedName>
</protein>
<keyword evidence="12" id="KW-0630">Potassium</keyword>
<dbReference type="InterPro" id="IPR022630">
    <property type="entry name" value="S-AdoMet_synt_C"/>
</dbReference>
<sequence length="387" mass="42600">MAEKKFHYTSESVTEGHPDKVCDQLSDSVLDELLRQDKYSRVACECMVGMGFVIVTGEITTKGYVNIDKLVRDVIKQIGYDRPEYGFDANTVGVLTSIHEQSPDIAQGVRVTGTKEQGAGDQGMMTGYATNETPEFMPFSHSMATKLVLKLAEVRKKKVLSYLRPDGKSQVTGHYKDGQPESIDAVVVAAQHDPDVELDKLREDIKKYVIEPVCGDYLNPKTQYFINYTGRFVNGGPVADSGCTGRKVIVDTYGGIGGHGGGAFSGKDPTKVDRAASYMARYAAKNVVAAGLADRCEVQIAYSIAAKDPLSVNINTHHTGKVPNDKIRELVIKHFNWNPGLIIQQLDLLRPIYRKTAAYGHFGRNEPEFTWEKTDLAETLAKEAGVK</sequence>
<dbReference type="GO" id="GO:0006730">
    <property type="term" value="P:one-carbon metabolic process"/>
    <property type="evidence" value="ECO:0007669"/>
    <property type="project" value="UniProtKB-KW"/>
</dbReference>
<comment type="cofactor">
    <cofactor evidence="2">
        <name>K(+)</name>
        <dbReference type="ChEBI" id="CHEBI:29103"/>
    </cofactor>
</comment>
<evidence type="ECO:0000256" key="13">
    <source>
        <dbReference type="NCBIfam" id="TIGR01034"/>
    </source>
</evidence>
<dbReference type="Gene3D" id="3.30.300.10">
    <property type="match status" value="3"/>
</dbReference>
<evidence type="ECO:0000259" key="14">
    <source>
        <dbReference type="Pfam" id="PF00438"/>
    </source>
</evidence>
<reference evidence="17 18" key="1">
    <citation type="journal article" name="Nat. Commun.">
        <title>Undinarchaeota illuminate DPANN phylogeny and the impact of gene transfer on archaeal evolution.</title>
        <authorList>
            <person name="Dombrowski N."/>
            <person name="Williams T.A."/>
            <person name="Sun J."/>
            <person name="Woodcroft B.J."/>
            <person name="Lee J.H."/>
            <person name="Minh B.Q."/>
            <person name="Rinke C."/>
            <person name="Spang A."/>
        </authorList>
    </citation>
    <scope>NUCLEOTIDE SEQUENCE [LARGE SCALE GENOMIC DNA]</scope>
    <source>
        <strain evidence="17">MAG_bin1129</strain>
    </source>
</reference>
<feature type="domain" description="S-adenosylmethionine synthetase N-terminal" evidence="14">
    <location>
        <begin position="6"/>
        <end position="103"/>
    </location>
</feature>
<dbReference type="GO" id="GO:0046872">
    <property type="term" value="F:metal ion binding"/>
    <property type="evidence" value="ECO:0007669"/>
    <property type="project" value="UniProtKB-KW"/>
</dbReference>
<dbReference type="AlphaFoldDB" id="A0A832X6H6"/>
<keyword evidence="9" id="KW-0547">Nucleotide-binding</keyword>
<dbReference type="FunFam" id="3.30.300.10:FF:000003">
    <property type="entry name" value="S-adenosylmethionine synthase"/>
    <property type="match status" value="1"/>
</dbReference>
<evidence type="ECO:0000256" key="6">
    <source>
        <dbReference type="ARBA" id="ARBA00022563"/>
    </source>
</evidence>
<keyword evidence="10" id="KW-0067">ATP-binding</keyword>
<evidence type="ECO:0000259" key="15">
    <source>
        <dbReference type="Pfam" id="PF02772"/>
    </source>
</evidence>
<dbReference type="Pfam" id="PF02773">
    <property type="entry name" value="S-AdoMet_synt_C"/>
    <property type="match status" value="1"/>
</dbReference>
<dbReference type="GO" id="GO:0004478">
    <property type="term" value="F:methionine adenosyltransferase activity"/>
    <property type="evidence" value="ECO:0007669"/>
    <property type="project" value="UniProtKB-UniRule"/>
</dbReference>
<keyword evidence="8" id="KW-0479">Metal-binding</keyword>
<evidence type="ECO:0000256" key="9">
    <source>
        <dbReference type="ARBA" id="ARBA00022741"/>
    </source>
</evidence>
<accession>A0A832X6H6</accession>
<feature type="domain" description="S-adenosylmethionine synthetase central" evidence="15">
    <location>
        <begin position="116"/>
        <end position="232"/>
    </location>
</feature>
<evidence type="ECO:0000256" key="3">
    <source>
        <dbReference type="ARBA" id="ARBA00005224"/>
    </source>
</evidence>
<evidence type="ECO:0000256" key="8">
    <source>
        <dbReference type="ARBA" id="ARBA00022723"/>
    </source>
</evidence>
<keyword evidence="11" id="KW-0460">Magnesium</keyword>
<keyword evidence="18" id="KW-1185">Reference proteome</keyword>
<dbReference type="PIRSF" id="PIRSF000497">
    <property type="entry name" value="MAT"/>
    <property type="match status" value="1"/>
</dbReference>
<evidence type="ECO:0000256" key="7">
    <source>
        <dbReference type="ARBA" id="ARBA00022679"/>
    </source>
</evidence>